<dbReference type="PANTHER" id="PTHR22942">
    <property type="entry name" value="RECA/RAD51/RADA DNA STRAND-PAIRING FAMILY MEMBER"/>
    <property type="match status" value="1"/>
</dbReference>
<dbReference type="InterPro" id="IPR013632">
    <property type="entry name" value="Rad51_C"/>
</dbReference>
<evidence type="ECO:0000256" key="1">
    <source>
        <dbReference type="SAM" id="MobiDB-lite"/>
    </source>
</evidence>
<dbReference type="InterPro" id="IPR027417">
    <property type="entry name" value="P-loop_NTPase"/>
</dbReference>
<accession>A0ABM1VG20</accession>
<dbReference type="RefSeq" id="XP_027774688.1">
    <property type="nucleotide sequence ID" value="XM_027918887.1"/>
</dbReference>
<keyword evidence="3" id="KW-1185">Reference proteome</keyword>
<dbReference type="GeneID" id="107027376"/>
<feature type="domain" description="Rad51-like C-terminal" evidence="2">
    <location>
        <begin position="52"/>
        <end position="106"/>
    </location>
</feature>
<protein>
    <submittedName>
        <fullName evidence="4">Meiotic recombination protein DMC1 homolog</fullName>
    </submittedName>
</protein>
<organism evidence="3 4">
    <name type="scientific">Solanum pennellii</name>
    <name type="common">Tomato</name>
    <name type="synonym">Lycopersicon pennellii</name>
    <dbReference type="NCBI Taxonomy" id="28526"/>
    <lineage>
        <taxon>Eukaryota</taxon>
        <taxon>Viridiplantae</taxon>
        <taxon>Streptophyta</taxon>
        <taxon>Embryophyta</taxon>
        <taxon>Tracheophyta</taxon>
        <taxon>Spermatophyta</taxon>
        <taxon>Magnoliopsida</taxon>
        <taxon>eudicotyledons</taxon>
        <taxon>Gunneridae</taxon>
        <taxon>Pentapetalae</taxon>
        <taxon>asterids</taxon>
        <taxon>lamiids</taxon>
        <taxon>Solanales</taxon>
        <taxon>Solanaceae</taxon>
        <taxon>Solanoideae</taxon>
        <taxon>Solaneae</taxon>
        <taxon>Solanum</taxon>
        <taxon>Solanum subgen. Lycopersicon</taxon>
    </lineage>
</organism>
<sequence>MLKMTQFKSEKVLQLVEATDKLISPGINVGDVKKFQEAGIYTCNGLIMHMKKREAVVSNTTRSQSLDNVLRGGKKETSAITKPFGESRSGKTQLPDTLCVSIRLKQGMVFSLVLHLSAGKTSRRSSL</sequence>
<name>A0ABM1VG20_SOLPN</name>
<gene>
    <name evidence="4" type="primary">LOC107027376</name>
</gene>
<reference evidence="3" key="1">
    <citation type="journal article" date="2014" name="Nat. Genet.">
        <title>The genome of the stress-tolerant wild tomato species Solanum pennellii.</title>
        <authorList>
            <person name="Bolger A."/>
            <person name="Scossa F."/>
            <person name="Bolger M.E."/>
            <person name="Lanz C."/>
            <person name="Maumus F."/>
            <person name="Tohge T."/>
            <person name="Quesneville H."/>
            <person name="Alseekh S."/>
            <person name="Sorensen I."/>
            <person name="Lichtenstein G."/>
            <person name="Fich E.A."/>
            <person name="Conte M."/>
            <person name="Keller H."/>
            <person name="Schneeberger K."/>
            <person name="Schwacke R."/>
            <person name="Ofner I."/>
            <person name="Vrebalov J."/>
            <person name="Xu Y."/>
            <person name="Osorio S."/>
            <person name="Aflitos S.A."/>
            <person name="Schijlen E."/>
            <person name="Jimenez-Gomez J.M."/>
            <person name="Ryngajllo M."/>
            <person name="Kimura S."/>
            <person name="Kumar R."/>
            <person name="Koenig D."/>
            <person name="Headland L.R."/>
            <person name="Maloof J.N."/>
            <person name="Sinha N."/>
            <person name="van Ham R.C."/>
            <person name="Lankhorst R.K."/>
            <person name="Mao L."/>
            <person name="Vogel A."/>
            <person name="Arsova B."/>
            <person name="Panstruga R."/>
            <person name="Fei Z."/>
            <person name="Rose J.K."/>
            <person name="Zamir D."/>
            <person name="Carrari F."/>
            <person name="Giovannoni J.J."/>
            <person name="Weigel D."/>
            <person name="Usadel B."/>
            <person name="Fernie A.R."/>
        </authorList>
    </citation>
    <scope>NUCLEOTIDE SEQUENCE [LARGE SCALE GENOMIC DNA]</scope>
    <source>
        <strain evidence="3">cv. LA0716</strain>
    </source>
</reference>
<evidence type="ECO:0000259" key="2">
    <source>
        <dbReference type="Pfam" id="PF08423"/>
    </source>
</evidence>
<reference evidence="4" key="2">
    <citation type="submission" date="2025-08" db="UniProtKB">
        <authorList>
            <consortium name="RefSeq"/>
        </authorList>
    </citation>
    <scope>IDENTIFICATION</scope>
</reference>
<evidence type="ECO:0000313" key="3">
    <source>
        <dbReference type="Proteomes" id="UP000694930"/>
    </source>
</evidence>
<dbReference type="Gene3D" id="1.10.150.20">
    <property type="entry name" value="5' to 3' exonuclease, C-terminal subdomain"/>
    <property type="match status" value="1"/>
</dbReference>
<proteinExistence type="predicted"/>
<dbReference type="Gene3D" id="3.40.50.300">
    <property type="entry name" value="P-loop containing nucleotide triphosphate hydrolases"/>
    <property type="match status" value="1"/>
</dbReference>
<dbReference type="PANTHER" id="PTHR22942:SF30">
    <property type="entry name" value="MEIOTIC RECOMBINATION PROTEIN DMC1_LIM15 HOMOLOG"/>
    <property type="match status" value="1"/>
</dbReference>
<evidence type="ECO:0000313" key="4">
    <source>
        <dbReference type="RefSeq" id="XP_027774688.1"/>
    </source>
</evidence>
<dbReference type="Pfam" id="PF08423">
    <property type="entry name" value="Rad51"/>
    <property type="match status" value="1"/>
</dbReference>
<feature type="region of interest" description="Disordered" evidence="1">
    <location>
        <begin position="66"/>
        <end position="92"/>
    </location>
</feature>
<dbReference type="Proteomes" id="UP000694930">
    <property type="component" value="Chromosome 8"/>
</dbReference>